<evidence type="ECO:0000259" key="2">
    <source>
        <dbReference type="Pfam" id="PF10756"/>
    </source>
</evidence>
<evidence type="ECO:0000313" key="6">
    <source>
        <dbReference type="Proteomes" id="UP000011016"/>
    </source>
</evidence>
<proteinExistence type="predicted"/>
<dbReference type="Pfam" id="PF10756">
    <property type="entry name" value="bPH_6"/>
    <property type="match status" value="1"/>
</dbReference>
<dbReference type="STRING" id="29321.AAV33_06060"/>
<keyword evidence="5" id="KW-1185">Reference proteome</keyword>
<protein>
    <recommendedName>
        <fullName evidence="2">Low molecular weight protein antigen 6 PH domain-containing protein</fullName>
    </recommendedName>
</protein>
<dbReference type="EMBL" id="AHAE01000037">
    <property type="protein sequence ID" value="EJZ82238.1"/>
    <property type="molecule type" value="Genomic_DNA"/>
</dbReference>
<dbReference type="Proteomes" id="UP000011016">
    <property type="component" value="Unassembled WGS sequence"/>
</dbReference>
<sequence>MTDHGRSGKNPRSGATETFAPERTHVFAAVLMILIMLIPVVNVPLALVWFLAIPVAYLWWIVRARTTVGDNGIATRYALRPGRHVTWDEFAGLEFVGAKAQAVTEAGQRVPMPAVSFNSLPTLSRASGGRIPDALTAGLEHLDGKVTVVGRDGEETLLTKEEYEERLRRRRESGRKAGGDGD</sequence>
<reference evidence="4 5" key="2">
    <citation type="submission" date="2012-08" db="EMBL/GenBank/DDBJ databases">
        <title>The Genome Sequence of Turicella otitidis ATCC 51513.</title>
        <authorList>
            <consortium name="The Broad Institute Genome Sequencing Platform"/>
            <person name="Earl A."/>
            <person name="Ward D."/>
            <person name="Feldgarden M."/>
            <person name="Gevers D."/>
            <person name="Huys G."/>
            <person name="Walker B."/>
            <person name="Young S.K."/>
            <person name="Zeng Q."/>
            <person name="Gargeya S."/>
            <person name="Fitzgerald M."/>
            <person name="Haas B."/>
            <person name="Abouelleil A."/>
            <person name="Alvarado L."/>
            <person name="Arachchi H.M."/>
            <person name="Berlin A.M."/>
            <person name="Chapman S.B."/>
            <person name="Goldberg J."/>
            <person name="Griggs A."/>
            <person name="Gujja S."/>
            <person name="Hansen M."/>
            <person name="Howarth C."/>
            <person name="Imamovic A."/>
            <person name="Larimer J."/>
            <person name="McCowen C."/>
            <person name="Montmayeur A."/>
            <person name="Murphy C."/>
            <person name="Neiman D."/>
            <person name="Pearson M."/>
            <person name="Priest M."/>
            <person name="Roberts A."/>
            <person name="Saif S."/>
            <person name="Shea T."/>
            <person name="Sisk P."/>
            <person name="Sykes S."/>
            <person name="Wortman J."/>
            <person name="Nusbaum C."/>
            <person name="Birren B."/>
        </authorList>
    </citation>
    <scope>NUCLEOTIDE SEQUENCE [LARGE SCALE GENOMIC DNA]</scope>
    <source>
        <strain evidence="4 5">ATCC 51513</strain>
    </source>
</reference>
<evidence type="ECO:0000313" key="4">
    <source>
        <dbReference type="EMBL" id="EJZ82238.1"/>
    </source>
</evidence>
<dbReference type="InterPro" id="IPR019692">
    <property type="entry name" value="CFP-6_PH"/>
</dbReference>
<accession>I7IX10</accession>
<dbReference type="HOGENOM" id="CLU_092736_0_1_11"/>
<feature type="domain" description="Low molecular weight protein antigen 6 PH" evidence="2">
    <location>
        <begin position="63"/>
        <end position="134"/>
    </location>
</feature>
<dbReference type="eggNOG" id="ENOG5033EBJ">
    <property type="taxonomic scope" value="Bacteria"/>
</dbReference>
<reference evidence="3 6" key="1">
    <citation type="journal article" date="2012" name="J. Bacteriol.">
        <title>Draft Genome Sequence of Turicella otitidis ATCC 51513, Isolated from Middle Ear Fluid from a Child with Otitis Media.</title>
        <authorList>
            <person name="Brinkrolf K."/>
            <person name="Schneider J."/>
            <person name="Knecht M."/>
            <person name="Ruckert C."/>
            <person name="Tauch A."/>
        </authorList>
    </citation>
    <scope>NUCLEOTIDE SEQUENCE [LARGE SCALE GENOMIC DNA]</scope>
    <source>
        <strain evidence="3 6">ATCC 51513</strain>
    </source>
</reference>
<dbReference type="EMBL" id="CAJZ01000100">
    <property type="protein sequence ID" value="CCI83398.1"/>
    <property type="molecule type" value="Genomic_DNA"/>
</dbReference>
<dbReference type="OrthoDB" id="5190396at2"/>
<evidence type="ECO:0000313" key="3">
    <source>
        <dbReference type="EMBL" id="CCI83398.1"/>
    </source>
</evidence>
<keyword evidence="1" id="KW-0812">Transmembrane</keyword>
<dbReference type="AlphaFoldDB" id="I7IX10"/>
<keyword evidence="1" id="KW-0472">Membrane</keyword>
<comment type="caution">
    <text evidence="3">The sequence shown here is derived from an EMBL/GenBank/DDBJ whole genome shotgun (WGS) entry which is preliminary data.</text>
</comment>
<evidence type="ECO:0000313" key="5">
    <source>
        <dbReference type="Proteomes" id="UP000006078"/>
    </source>
</evidence>
<organism evidence="3 6">
    <name type="scientific">Corynebacterium otitidis ATCC 51513</name>
    <dbReference type="NCBI Taxonomy" id="883169"/>
    <lineage>
        <taxon>Bacteria</taxon>
        <taxon>Bacillati</taxon>
        <taxon>Actinomycetota</taxon>
        <taxon>Actinomycetes</taxon>
        <taxon>Mycobacteriales</taxon>
        <taxon>Corynebacteriaceae</taxon>
        <taxon>Corynebacterium</taxon>
    </lineage>
</organism>
<keyword evidence="1" id="KW-1133">Transmembrane helix</keyword>
<evidence type="ECO:0000256" key="1">
    <source>
        <dbReference type="SAM" id="Phobius"/>
    </source>
</evidence>
<dbReference type="RefSeq" id="WP_004600743.1">
    <property type="nucleotide sequence ID" value="NZ_HF541866.1"/>
</dbReference>
<gene>
    <name evidence="3" type="ORF">BN46_0662</name>
    <name evidence="4" type="ORF">HMPREF9719_00853</name>
</gene>
<dbReference type="Proteomes" id="UP000006078">
    <property type="component" value="Unassembled WGS sequence"/>
</dbReference>
<name>I7IX10_9CORY</name>
<feature type="transmembrane region" description="Helical" evidence="1">
    <location>
        <begin position="26"/>
        <end position="59"/>
    </location>
</feature>